<proteinExistence type="predicted"/>
<keyword evidence="3" id="KW-1185">Reference proteome</keyword>
<name>A0A7R8YW32_HERIL</name>
<sequence>MSAVNKVNFLLQAASIFPPNGHANQLLKSHYLSTSREVAQKELELPKKEFGETRMCQKCSSIWLDGNLKLHIKSKKLRRPKQKKLVTRAEAGDVLTRQQKSKAKWLKKNSLSRVEITCLLCKHKTKLHLDKPKVSKDSTPLPSAPPSTQETLDSSSSSSLRKPTKKRKKDKFAGLNPSAFNQASTSSSNSSNPSAVISNKLTPCTSSSNTSQNPAKSSSKSSKKLKKSDNKILPLSNSIKKAKNKKGNVQNPPKQVSKTQQKNTLLQLAQLLKSGASLSNKKPNPLENLLR</sequence>
<dbReference type="OrthoDB" id="8190480at2759"/>
<accession>A0A7R8YW32</accession>
<dbReference type="InterPro" id="IPR007175">
    <property type="entry name" value="Rpr2/Snm1/Rpp21"/>
</dbReference>
<evidence type="ECO:0000313" key="2">
    <source>
        <dbReference type="EMBL" id="CAD7086401.1"/>
    </source>
</evidence>
<dbReference type="Proteomes" id="UP000594454">
    <property type="component" value="Chromosome 3"/>
</dbReference>
<feature type="compositionally biased region" description="Low complexity" evidence="1">
    <location>
        <begin position="151"/>
        <end position="161"/>
    </location>
</feature>
<feature type="compositionally biased region" description="Polar residues" evidence="1">
    <location>
        <begin position="200"/>
        <end position="215"/>
    </location>
</feature>
<gene>
    <name evidence="2" type="ORF">HERILL_LOCUS9179</name>
</gene>
<evidence type="ECO:0000256" key="1">
    <source>
        <dbReference type="SAM" id="MobiDB-lite"/>
    </source>
</evidence>
<feature type="region of interest" description="Disordered" evidence="1">
    <location>
        <begin position="131"/>
        <end position="263"/>
    </location>
</feature>
<dbReference type="AlphaFoldDB" id="A0A7R8YW32"/>
<feature type="compositionally biased region" description="Polar residues" evidence="1">
    <location>
        <begin position="247"/>
        <end position="263"/>
    </location>
</feature>
<dbReference type="EMBL" id="LR899011">
    <property type="protein sequence ID" value="CAD7086401.1"/>
    <property type="molecule type" value="Genomic_DNA"/>
</dbReference>
<feature type="compositionally biased region" description="Polar residues" evidence="1">
    <location>
        <begin position="137"/>
        <end position="150"/>
    </location>
</feature>
<dbReference type="OMA" id="VDLLWNC"/>
<dbReference type="Pfam" id="PF04032">
    <property type="entry name" value="Rpr2"/>
    <property type="match status" value="1"/>
</dbReference>
<feature type="compositionally biased region" description="Low complexity" evidence="1">
    <location>
        <begin position="178"/>
        <end position="199"/>
    </location>
</feature>
<dbReference type="GO" id="GO:0006396">
    <property type="term" value="P:RNA processing"/>
    <property type="evidence" value="ECO:0007669"/>
    <property type="project" value="InterPro"/>
</dbReference>
<reference evidence="2 3" key="1">
    <citation type="submission" date="2020-11" db="EMBL/GenBank/DDBJ databases">
        <authorList>
            <person name="Wallbank WR R."/>
            <person name="Pardo Diaz C."/>
            <person name="Kozak K."/>
            <person name="Martin S."/>
            <person name="Jiggins C."/>
            <person name="Moest M."/>
            <person name="Warren A I."/>
            <person name="Generalovic N T."/>
            <person name="Byers J.R.P. K."/>
            <person name="Montejo-Kovacevich G."/>
            <person name="Yen C E."/>
        </authorList>
    </citation>
    <scope>NUCLEOTIDE SEQUENCE [LARGE SCALE GENOMIC DNA]</scope>
</reference>
<dbReference type="FunCoup" id="A0A7R8YW32">
    <property type="interactions" value="41"/>
</dbReference>
<evidence type="ECO:0000313" key="3">
    <source>
        <dbReference type="Proteomes" id="UP000594454"/>
    </source>
</evidence>
<protein>
    <submittedName>
        <fullName evidence="2">Uncharacterized protein</fullName>
    </submittedName>
</protein>
<organism evidence="2 3">
    <name type="scientific">Hermetia illucens</name>
    <name type="common">Black soldier fly</name>
    <dbReference type="NCBI Taxonomy" id="343691"/>
    <lineage>
        <taxon>Eukaryota</taxon>
        <taxon>Metazoa</taxon>
        <taxon>Ecdysozoa</taxon>
        <taxon>Arthropoda</taxon>
        <taxon>Hexapoda</taxon>
        <taxon>Insecta</taxon>
        <taxon>Pterygota</taxon>
        <taxon>Neoptera</taxon>
        <taxon>Endopterygota</taxon>
        <taxon>Diptera</taxon>
        <taxon>Brachycera</taxon>
        <taxon>Stratiomyomorpha</taxon>
        <taxon>Stratiomyidae</taxon>
        <taxon>Hermetiinae</taxon>
        <taxon>Hermetia</taxon>
    </lineage>
</organism>
<dbReference type="InParanoid" id="A0A7R8YW32"/>